<feature type="compositionally biased region" description="Basic and acidic residues" evidence="2">
    <location>
        <begin position="556"/>
        <end position="568"/>
    </location>
</feature>
<evidence type="ECO:0000256" key="2">
    <source>
        <dbReference type="SAM" id="MobiDB-lite"/>
    </source>
</evidence>
<dbReference type="Proteomes" id="UP001497444">
    <property type="component" value="Chromosome 8"/>
</dbReference>
<organism evidence="4 5">
    <name type="scientific">Sphagnum jensenii</name>
    <dbReference type="NCBI Taxonomy" id="128206"/>
    <lineage>
        <taxon>Eukaryota</taxon>
        <taxon>Viridiplantae</taxon>
        <taxon>Streptophyta</taxon>
        <taxon>Embryophyta</taxon>
        <taxon>Bryophyta</taxon>
        <taxon>Sphagnophytina</taxon>
        <taxon>Sphagnopsida</taxon>
        <taxon>Sphagnales</taxon>
        <taxon>Sphagnaceae</taxon>
        <taxon>Sphagnum</taxon>
    </lineage>
</organism>
<dbReference type="InterPro" id="IPR040390">
    <property type="entry name" value="TIFY/JAZ"/>
</dbReference>
<dbReference type="Pfam" id="PF06200">
    <property type="entry name" value="tify"/>
    <property type="match status" value="1"/>
</dbReference>
<feature type="region of interest" description="Disordered" evidence="2">
    <location>
        <begin position="479"/>
        <end position="512"/>
    </location>
</feature>
<gene>
    <name evidence="4" type="ORF">CSSPJE1EN1_LOCUS22861</name>
</gene>
<evidence type="ECO:0000256" key="1">
    <source>
        <dbReference type="ARBA" id="ARBA00008614"/>
    </source>
</evidence>
<dbReference type="SMART" id="SM00979">
    <property type="entry name" value="TIFY"/>
    <property type="match status" value="1"/>
</dbReference>
<evidence type="ECO:0000313" key="5">
    <source>
        <dbReference type="Proteomes" id="UP001497444"/>
    </source>
</evidence>
<keyword evidence="5" id="KW-1185">Reference proteome</keyword>
<feature type="domain" description="Tify" evidence="3">
    <location>
        <begin position="406"/>
        <end position="441"/>
    </location>
</feature>
<dbReference type="PANTHER" id="PTHR33077:SF60">
    <property type="entry name" value="TIFY DOMAIN-CONTAINING PROTEIN"/>
    <property type="match status" value="1"/>
</dbReference>
<feature type="region of interest" description="Disordered" evidence="2">
    <location>
        <begin position="167"/>
        <end position="192"/>
    </location>
</feature>
<feature type="compositionally biased region" description="Polar residues" evidence="2">
    <location>
        <begin position="591"/>
        <end position="622"/>
    </location>
</feature>
<feature type="compositionally biased region" description="Polar residues" evidence="2">
    <location>
        <begin position="168"/>
        <end position="192"/>
    </location>
</feature>
<name>A0ABP0XE47_9BRYO</name>
<feature type="compositionally biased region" description="Polar residues" evidence="2">
    <location>
        <begin position="663"/>
        <end position="679"/>
    </location>
</feature>
<feature type="region of interest" description="Disordered" evidence="2">
    <location>
        <begin position="24"/>
        <end position="66"/>
    </location>
</feature>
<accession>A0ABP0XE47</accession>
<dbReference type="PROSITE" id="PS51320">
    <property type="entry name" value="TIFY"/>
    <property type="match status" value="1"/>
</dbReference>
<feature type="compositionally biased region" description="Low complexity" evidence="2">
    <location>
        <begin position="480"/>
        <end position="510"/>
    </location>
</feature>
<feature type="region of interest" description="Disordered" evidence="2">
    <location>
        <begin position="225"/>
        <end position="286"/>
    </location>
</feature>
<feature type="compositionally biased region" description="Acidic residues" evidence="2">
    <location>
        <begin position="690"/>
        <end position="699"/>
    </location>
</feature>
<feature type="region of interest" description="Disordered" evidence="2">
    <location>
        <begin position="548"/>
        <end position="632"/>
    </location>
</feature>
<feature type="compositionally biased region" description="Acidic residues" evidence="2">
    <location>
        <begin position="55"/>
        <end position="65"/>
    </location>
</feature>
<evidence type="ECO:0000313" key="4">
    <source>
        <dbReference type="EMBL" id="CAK9277383.1"/>
    </source>
</evidence>
<comment type="similarity">
    <text evidence="1">Belongs to the TIFY/JAZ family.</text>
</comment>
<dbReference type="InterPro" id="IPR018467">
    <property type="entry name" value="CCT_CS"/>
</dbReference>
<dbReference type="PANTHER" id="PTHR33077">
    <property type="entry name" value="PROTEIN TIFY 4A-RELATED-RELATED"/>
    <property type="match status" value="1"/>
</dbReference>
<dbReference type="EMBL" id="OZ020103">
    <property type="protein sequence ID" value="CAK9277383.1"/>
    <property type="molecule type" value="Genomic_DNA"/>
</dbReference>
<feature type="compositionally biased region" description="Basic and acidic residues" evidence="2">
    <location>
        <begin position="257"/>
        <end position="286"/>
    </location>
</feature>
<reference evidence="4" key="1">
    <citation type="submission" date="2024-02" db="EMBL/GenBank/DDBJ databases">
        <authorList>
            <consortium name="ELIXIR-Norway"/>
            <consortium name="Elixir Norway"/>
        </authorList>
    </citation>
    <scope>NUCLEOTIDE SEQUENCE</scope>
</reference>
<sequence length="699" mass="74038">MAGNGSAVQAVDLLEILNQRRSAAAKEQPSCSISAAQDHEQPPTLVKPVPSNVLEDQEEEEEEEVGGSVVVMGVAAMSTTTVKRPASTEISRDKNLAAAEEREKSIARLRRRSCGGYESMQQLQESKAGSVRISSAADDCSNYTKAHGKTNCKSSCADLLHVQQQQQLPPITSPSPTSWVDHSTTSINPMRSSSMMSPLGWLNQMSLQHDLQQQKKKAVEEQLLLSSSNSQAPTAAARNSMMVQQQDDAASETSSHTAEDRHLHEEAAERVDDHNAPDHEPSEDHTPLQQLSVLIPHNIIHEEQLPLQPAAANDQPASSSYTTAAAAAGFGSPLPLLQLQHFGPTTSLNAAVATATTASGHLESSIKADAAAMESTQDKFKPVAAAAAAAAAAPHQVGGGAGVVQVLPPTAQLTIFYAGVVHAYDDVPLDKLQAIMLLAGSRNTKSSSYTNLPGSRGASATATTAHPFLAPIIIPQATRTPSSSVPSTAHTTAVTTAPTTTARPSSSASPGILTRPIARNVHTELPQARKASLARFLEKRKDRVRMKAPYPLTFAIKKEGPSTPRCDKSPSPPQRQPQTRSPSPAALMAGSSHQSAVMPSSTNSRDPLQYYKSSDTSSEPNSPTRCPPTPPRLSVAAGYVVNTTAGSCSTAAGVKDFERRQQLVNSIPHYQSEKSSPLEKSSGDEKGEEASMEEEDGTS</sequence>
<proteinExistence type="inferred from homology"/>
<dbReference type="Pfam" id="PF09425">
    <property type="entry name" value="Jas_motif"/>
    <property type="match status" value="1"/>
</dbReference>
<feature type="compositionally biased region" description="Polar residues" evidence="2">
    <location>
        <begin position="241"/>
        <end position="256"/>
    </location>
</feature>
<protein>
    <recommendedName>
        <fullName evidence="3">Tify domain-containing protein</fullName>
    </recommendedName>
</protein>
<evidence type="ECO:0000259" key="3">
    <source>
        <dbReference type="PROSITE" id="PS51320"/>
    </source>
</evidence>
<dbReference type="InterPro" id="IPR010399">
    <property type="entry name" value="Tify_dom"/>
</dbReference>
<feature type="region of interest" description="Disordered" evidence="2">
    <location>
        <begin position="663"/>
        <end position="699"/>
    </location>
</feature>